<proteinExistence type="predicted"/>
<reference evidence="1 2" key="1">
    <citation type="journal article" date="2016" name="Genome Biol. Evol.">
        <title>Gene Family Evolution Reflects Adaptation to Soil Environmental Stressors in the Genome of the Collembolan Orchesella cincta.</title>
        <authorList>
            <person name="Faddeeva-Vakhrusheva A."/>
            <person name="Derks M.F."/>
            <person name="Anvar S.Y."/>
            <person name="Agamennone V."/>
            <person name="Suring W."/>
            <person name="Smit S."/>
            <person name="van Straalen N.M."/>
            <person name="Roelofs D."/>
        </authorList>
    </citation>
    <scope>NUCLEOTIDE SEQUENCE [LARGE SCALE GENOMIC DNA]</scope>
    <source>
        <tissue evidence="1">Mixed pool</tissue>
    </source>
</reference>
<evidence type="ECO:0008006" key="3">
    <source>
        <dbReference type="Google" id="ProtNLM"/>
    </source>
</evidence>
<organism evidence="1 2">
    <name type="scientific">Orchesella cincta</name>
    <name type="common">Springtail</name>
    <name type="synonym">Podura cincta</name>
    <dbReference type="NCBI Taxonomy" id="48709"/>
    <lineage>
        <taxon>Eukaryota</taxon>
        <taxon>Metazoa</taxon>
        <taxon>Ecdysozoa</taxon>
        <taxon>Arthropoda</taxon>
        <taxon>Hexapoda</taxon>
        <taxon>Collembola</taxon>
        <taxon>Entomobryomorpha</taxon>
        <taxon>Entomobryoidea</taxon>
        <taxon>Orchesellidae</taxon>
        <taxon>Orchesellinae</taxon>
        <taxon>Orchesella</taxon>
    </lineage>
</organism>
<comment type="caution">
    <text evidence="1">The sequence shown here is derived from an EMBL/GenBank/DDBJ whole genome shotgun (WGS) entry which is preliminary data.</text>
</comment>
<evidence type="ECO:0000313" key="2">
    <source>
        <dbReference type="Proteomes" id="UP000094527"/>
    </source>
</evidence>
<gene>
    <name evidence="1" type="ORF">Ocin01_15709</name>
</gene>
<dbReference type="OrthoDB" id="7554869at2759"/>
<sequence>MPSIGNIQLGRSYKRTINKKLQVSKLLFTTNTKIIQPSSVKCLVSQQLEEIQNSRTITSADINPLTNDDQKETWRGSNYSNSFIDNGVQNNSEVRQTAQNPNFFIKPDETSINHSLRSWAIQNNIKSKAVNSLLYILKQHSCFSELPKDSRSLLKTPRKINIIKVKPGNYCHFPLVKTLSKVVENDNFSSIGLQLNVDGVPISKSSSQQFWPILAHVVNKPSSPPFVLGIYYGTDKPESSNKFLEIAVQELLEISETGIVINNQKVNVYVHSIVCDAPARAFLLNVKGHTGYFACTKCQIEGEHYKHRMTFDGLSHPRRTDESFRLQTNEDHHLEDESELLRLPIDIIQQIPLDYQHLICLGVVRKLLNLWIRGEIEQV</sequence>
<dbReference type="Proteomes" id="UP000094527">
    <property type="component" value="Unassembled WGS sequence"/>
</dbReference>
<dbReference type="EMBL" id="LJIJ01001716">
    <property type="protein sequence ID" value="ODM90974.1"/>
    <property type="molecule type" value="Genomic_DNA"/>
</dbReference>
<dbReference type="PANTHER" id="PTHR33053:SF24">
    <property type="entry name" value="TRANSPOSASE DOMAIN-CONTAINING PROTEIN"/>
    <property type="match status" value="1"/>
</dbReference>
<dbReference type="PANTHER" id="PTHR33053">
    <property type="entry name" value="PROTEIN, PUTATIVE-RELATED"/>
    <property type="match status" value="1"/>
</dbReference>
<dbReference type="AlphaFoldDB" id="A0A1D2MDN3"/>
<keyword evidence="2" id="KW-1185">Reference proteome</keyword>
<protein>
    <recommendedName>
        <fullName evidence="3">DUF4806 domain-containing protein</fullName>
    </recommendedName>
</protein>
<dbReference type="STRING" id="48709.A0A1D2MDN3"/>
<name>A0A1D2MDN3_ORCCI</name>
<accession>A0A1D2MDN3</accession>
<evidence type="ECO:0000313" key="1">
    <source>
        <dbReference type="EMBL" id="ODM90974.1"/>
    </source>
</evidence>
<dbReference type="OMA" id="IMGETIN"/>